<proteinExistence type="evidence at transcript level"/>
<accession>A0A6F9D8T6</accession>
<sequence length="144" mass="16735">MDAPMITDTKLCADFSIFMNALKNSRTIDDRIVQQLNSVIPTQSFSEGINISAKCKDLYELMQSTHLSRVTAIKQCISMQTDRTKDLAGQKQADPENFQIRKKLSKEQGTLRLFQQEMNIEEIVQQRAQKVFYERCRDYYQPES</sequence>
<comment type="similarity">
    <text evidence="1">Belongs to the MIX23 family.</text>
</comment>
<name>A0A6F9D8T6_9ASCI</name>
<dbReference type="GO" id="GO:0005758">
    <property type="term" value="C:mitochondrial intermembrane space"/>
    <property type="evidence" value="ECO:0007669"/>
    <property type="project" value="InterPro"/>
</dbReference>
<dbReference type="InterPro" id="IPR019171">
    <property type="entry name" value="MIX23"/>
</dbReference>
<gene>
    <name evidence="4" type="primary">Ccdc58</name>
</gene>
<evidence type="ECO:0000256" key="1">
    <source>
        <dbReference type="ARBA" id="ARBA00024204"/>
    </source>
</evidence>
<dbReference type="PANTHER" id="PTHR31905:SF2">
    <property type="entry name" value="PROTEIN MIX23"/>
    <property type="match status" value="1"/>
</dbReference>
<evidence type="ECO:0000313" key="4">
    <source>
        <dbReference type="EMBL" id="CAB3228625.1"/>
    </source>
</evidence>
<evidence type="ECO:0000256" key="2">
    <source>
        <dbReference type="ARBA" id="ARBA00024228"/>
    </source>
</evidence>
<evidence type="ECO:0000256" key="3">
    <source>
        <dbReference type="ARBA" id="ARBA00030733"/>
    </source>
</evidence>
<dbReference type="PANTHER" id="PTHR31905">
    <property type="entry name" value="COILED-COIL DOMAIN-CONTAINING PROTEIN 58"/>
    <property type="match status" value="1"/>
</dbReference>
<reference evidence="4" key="1">
    <citation type="submission" date="2020-04" db="EMBL/GenBank/DDBJ databases">
        <authorList>
            <person name="Neveu A P."/>
        </authorList>
    </citation>
    <scope>NUCLEOTIDE SEQUENCE</scope>
    <source>
        <tissue evidence="4">Whole embryo</tissue>
    </source>
</reference>
<dbReference type="EMBL" id="LR783687">
    <property type="protein sequence ID" value="CAB3228625.1"/>
    <property type="molecule type" value="mRNA"/>
</dbReference>
<organism evidence="4">
    <name type="scientific">Phallusia mammillata</name>
    <dbReference type="NCBI Taxonomy" id="59560"/>
    <lineage>
        <taxon>Eukaryota</taxon>
        <taxon>Metazoa</taxon>
        <taxon>Chordata</taxon>
        <taxon>Tunicata</taxon>
        <taxon>Ascidiacea</taxon>
        <taxon>Phlebobranchia</taxon>
        <taxon>Ascidiidae</taxon>
        <taxon>Phallusia</taxon>
    </lineage>
</organism>
<dbReference type="Pfam" id="PF09774">
    <property type="entry name" value="MIX23"/>
    <property type="match status" value="1"/>
</dbReference>
<protein>
    <recommendedName>
        <fullName evidence="2">Protein MIX23</fullName>
    </recommendedName>
    <alternativeName>
        <fullName evidence="3">Coiled-coil domain-containing protein 58</fullName>
    </alternativeName>
</protein>
<dbReference type="AlphaFoldDB" id="A0A6F9D8T6"/>